<proteinExistence type="predicted"/>
<dbReference type="GeneID" id="85978862"/>
<dbReference type="Proteomes" id="UP000617426">
    <property type="component" value="Unassembled WGS sequence"/>
</dbReference>
<accession>A0A923E4S4</accession>
<comment type="caution">
    <text evidence="1">The sequence shown here is derived from an EMBL/GenBank/DDBJ whole genome shotgun (WGS) entry which is preliminary data.</text>
</comment>
<reference evidence="1" key="1">
    <citation type="submission" date="2020-08" db="EMBL/GenBank/DDBJ databases">
        <title>Sequencing the genomes of 1000 actinobacteria strains.</title>
        <authorList>
            <person name="Klenk H.-P."/>
        </authorList>
    </citation>
    <scope>NUCLEOTIDE SEQUENCE</scope>
    <source>
        <strain evidence="1">DSM 10695</strain>
    </source>
</reference>
<protein>
    <submittedName>
        <fullName evidence="1">Uncharacterized protein</fullName>
    </submittedName>
</protein>
<name>A0A923E4S4_9ACTO</name>
<dbReference type="EMBL" id="JACHMK010000001">
    <property type="protein sequence ID" value="MBB6334575.1"/>
    <property type="molecule type" value="Genomic_DNA"/>
</dbReference>
<evidence type="ECO:0000313" key="2">
    <source>
        <dbReference type="Proteomes" id="UP000617426"/>
    </source>
</evidence>
<keyword evidence="2" id="KW-1185">Reference proteome</keyword>
<evidence type="ECO:0000313" key="1">
    <source>
        <dbReference type="EMBL" id="MBB6334575.1"/>
    </source>
</evidence>
<gene>
    <name evidence="1" type="ORF">HD592_001140</name>
</gene>
<organism evidence="1 2">
    <name type="scientific">Schaalia hyovaginalis</name>
    <dbReference type="NCBI Taxonomy" id="29316"/>
    <lineage>
        <taxon>Bacteria</taxon>
        <taxon>Bacillati</taxon>
        <taxon>Actinomycetota</taxon>
        <taxon>Actinomycetes</taxon>
        <taxon>Actinomycetales</taxon>
        <taxon>Actinomycetaceae</taxon>
        <taxon>Schaalia</taxon>
    </lineage>
</organism>
<dbReference type="RefSeq" id="WP_184452461.1">
    <property type="nucleotide sequence ID" value="NZ_JACHMK010000001.1"/>
</dbReference>
<dbReference type="AlphaFoldDB" id="A0A923E4S4"/>
<sequence length="58" mass="6101">MNPAAPVPRGAPPAGAGIEAEVESILIGCEDARLDDRIEALARIDERLRACLDSEASK</sequence>